<dbReference type="RefSeq" id="WP_405278691.1">
    <property type="nucleotide sequence ID" value="NZ_JBBHLI010000007.1"/>
</dbReference>
<proteinExistence type="predicted"/>
<dbReference type="Pfam" id="PF19371">
    <property type="entry name" value="DUF5946"/>
    <property type="match status" value="1"/>
</dbReference>
<dbReference type="InterPro" id="IPR045990">
    <property type="entry name" value="DUF5946"/>
</dbReference>
<gene>
    <name evidence="1" type="ORF">WI372_12040</name>
</gene>
<comment type="caution">
    <text evidence="1">The sequence shown here is derived from an EMBL/GenBank/DDBJ whole genome shotgun (WGS) entry which is preliminary data.</text>
</comment>
<dbReference type="EMBL" id="JBBHLI010000007">
    <property type="protein sequence ID" value="MEK9501713.1"/>
    <property type="molecule type" value="Genomic_DNA"/>
</dbReference>
<evidence type="ECO:0000313" key="1">
    <source>
        <dbReference type="EMBL" id="MEK9501713.1"/>
    </source>
</evidence>
<organism evidence="1 2">
    <name type="scientific">Gaopeijia maritima</name>
    <dbReference type="NCBI Taxonomy" id="3119007"/>
    <lineage>
        <taxon>Bacteria</taxon>
        <taxon>Pseudomonadati</taxon>
        <taxon>Gemmatimonadota</taxon>
        <taxon>Longimicrobiia</taxon>
        <taxon>Gaopeijiales</taxon>
        <taxon>Gaopeijiaceae</taxon>
        <taxon>Gaopeijia</taxon>
    </lineage>
</organism>
<protein>
    <submittedName>
        <fullName evidence="1">DUF5946 family protein</fullName>
    </submittedName>
</protein>
<reference evidence="1 2" key="1">
    <citation type="submission" date="2024-02" db="EMBL/GenBank/DDBJ databases">
        <title>A novel Gemmatimonadota bacterium.</title>
        <authorList>
            <person name="Du Z.-J."/>
            <person name="Ye Y.-Q."/>
        </authorList>
    </citation>
    <scope>NUCLEOTIDE SEQUENCE [LARGE SCALE GENOMIC DNA]</scope>
    <source>
        <strain evidence="1 2">DH-20</strain>
    </source>
</reference>
<accession>A0ABU9EC62</accession>
<evidence type="ECO:0000313" key="2">
    <source>
        <dbReference type="Proteomes" id="UP001484239"/>
    </source>
</evidence>
<keyword evidence="2" id="KW-1185">Reference proteome</keyword>
<dbReference type="Proteomes" id="UP001484239">
    <property type="component" value="Unassembled WGS sequence"/>
</dbReference>
<name>A0ABU9EC62_9BACT</name>
<sequence length="150" mass="16350">MSRSSGCCNECGAAASAGATCWDQFVSVLAWEWTDPELQALHFLTVASYNLQHPSRFTDEALAGLRSAFRDHLERGVSVAALRRGASAFDGNRRVVRRESERRPVLREWPMTIAHVYASGRAEGAAGRVRAWAETIRNELEGADTAAAGS</sequence>